<dbReference type="InterPro" id="IPR008974">
    <property type="entry name" value="TRAF-like"/>
</dbReference>
<dbReference type="Gene3D" id="2.60.210.10">
    <property type="entry name" value="Apoptosis, Tumor Necrosis Factor Receptor Associated Protein 2, Chain A"/>
    <property type="match status" value="1"/>
</dbReference>
<proteinExistence type="predicted"/>
<dbReference type="SUPFAM" id="SSF49599">
    <property type="entry name" value="TRAF domain-like"/>
    <property type="match status" value="1"/>
</dbReference>
<dbReference type="PROSITE" id="PS50097">
    <property type="entry name" value="BTB"/>
    <property type="match status" value="1"/>
</dbReference>
<dbReference type="PANTHER" id="PTHR24413">
    <property type="entry name" value="SPECKLE-TYPE POZ PROTEIN"/>
    <property type="match status" value="1"/>
</dbReference>
<reference evidence="3" key="1">
    <citation type="submission" date="2022-11" db="UniProtKB">
        <authorList>
            <consortium name="WormBaseParasite"/>
        </authorList>
    </citation>
    <scope>IDENTIFICATION</scope>
</reference>
<evidence type="ECO:0000313" key="2">
    <source>
        <dbReference type="Proteomes" id="UP000887563"/>
    </source>
</evidence>
<evidence type="ECO:0000313" key="3">
    <source>
        <dbReference type="WBParaSite" id="Minc3s00497g13323"/>
    </source>
</evidence>
<dbReference type="SMART" id="SM00225">
    <property type="entry name" value="BTB"/>
    <property type="match status" value="1"/>
</dbReference>
<dbReference type="AlphaFoldDB" id="A0A914LG66"/>
<dbReference type="Gene3D" id="3.30.710.10">
    <property type="entry name" value="Potassium Channel Kv1.1, Chain A"/>
    <property type="match status" value="1"/>
</dbReference>
<accession>A0A914LG66</accession>
<dbReference type="Proteomes" id="UP000887563">
    <property type="component" value="Unplaced"/>
</dbReference>
<dbReference type="WBParaSite" id="Minc3s00497g13323">
    <property type="protein sequence ID" value="Minc3s00497g13323"/>
    <property type="gene ID" value="Minc3s00497g13323"/>
</dbReference>
<dbReference type="InterPro" id="IPR011333">
    <property type="entry name" value="SKP1/BTB/POZ_sf"/>
</dbReference>
<keyword evidence="2" id="KW-1185">Reference proteome</keyword>
<dbReference type="SUPFAM" id="SSF54695">
    <property type="entry name" value="POZ domain"/>
    <property type="match status" value="1"/>
</dbReference>
<protein>
    <submittedName>
        <fullName evidence="3">BTB domain-containing protein</fullName>
    </submittedName>
</protein>
<dbReference type="CDD" id="cd18186">
    <property type="entry name" value="BTB_POZ_ZBTB_KLHL-like"/>
    <property type="match status" value="1"/>
</dbReference>
<organism evidence="2 3">
    <name type="scientific">Meloidogyne incognita</name>
    <name type="common">Southern root-knot nematode worm</name>
    <name type="synonym">Oxyuris incognita</name>
    <dbReference type="NCBI Taxonomy" id="6306"/>
    <lineage>
        <taxon>Eukaryota</taxon>
        <taxon>Metazoa</taxon>
        <taxon>Ecdysozoa</taxon>
        <taxon>Nematoda</taxon>
        <taxon>Chromadorea</taxon>
        <taxon>Rhabditida</taxon>
        <taxon>Tylenchina</taxon>
        <taxon>Tylenchomorpha</taxon>
        <taxon>Tylenchoidea</taxon>
        <taxon>Meloidogynidae</taxon>
        <taxon>Meloidogyninae</taxon>
        <taxon>Meloidogyne</taxon>
        <taxon>Meloidogyne incognita group</taxon>
    </lineage>
</organism>
<evidence type="ECO:0000259" key="1">
    <source>
        <dbReference type="PROSITE" id="PS50097"/>
    </source>
</evidence>
<feature type="domain" description="BTB" evidence="1">
    <location>
        <begin position="169"/>
        <end position="251"/>
    </location>
</feature>
<dbReference type="InterPro" id="IPR000210">
    <property type="entry name" value="BTB/POZ_dom"/>
</dbReference>
<dbReference type="Pfam" id="PF00651">
    <property type="entry name" value="BTB"/>
    <property type="match status" value="1"/>
</dbReference>
<name>A0A914LG66_MELIC</name>
<sequence>MSTKSKELITSSYVWNVRNINTIAKPLGNDYYISSGPFKNNAYPTVSWEICIYLNGYQGGLYGSVNVSLRQIGLKGNDCVKAKYYFYAIQNNGIRMDIGRASHNFNYWTQTSRYNVNMQSLLQHDGSITLGCEVEFTLEDLTLEYVKKDESALYSKALLQNMWQNKEFMDCAIEIGDVSINAHRSVLAQNSEVFRRMLYTSGFSEAQNVRKTRKRSYQAVNNGIVKITDCSSECFQAMLEYCYTGIVSDDIMNSLAEELFAVAHKYEISPLKEKCENYIASYVGDCDISRICQIIQLYGSSILEKAVAKCISQNRDILTTAEWDNLKRSYGNLTHRLLESVIFGHAKWYIQTCTLTMDKKKQYK</sequence>